<dbReference type="InterPro" id="IPR051264">
    <property type="entry name" value="FAD-oxidored/transferase_4"/>
</dbReference>
<comment type="caution">
    <text evidence="7">The sequence shown here is derived from an EMBL/GenBank/DDBJ whole genome shotgun (WGS) entry which is preliminary data.</text>
</comment>
<sequence>MHQPEPAFLQALTAIVGPDHVITDPSQSQSYFTDWSGEQGNAPLAVVRPKTTEDVSRILALCHQQRCAVVPQGGLTGLAGGATVRGAAIALSLERLKGVIELDAESATMTVWAGTPLEVIQNEAEKAGFLFALDLGARGSCQIGGNVSTNAGGNRVIRYGMTRDLVLGLEVVQADGTVLSMLNKMAKNNAAFDLKHLFIGSEGTLGIVTQVVLRLHPKVNGANTALIALPDFSAVTRLLRYAQQELSGLVSAFEVMWQDYYRIATTVGGSRAPIAADYPLYVLMDLQSANPETTAAPFEAVLEHAFNEGWALDAAIAQSHADAEDFWILRDAVAEILPHYAPTINFDISFPISQIGLGVERLRQSVHAVDPTLTTMFFGHVGDGNIHLLVGPIPHGDKTMEHEIEKRCYEVAQALQGSISAEHGIGLHKKPWLAYSRTPAELALMRTLKQALDPHQILNPGKVFD</sequence>
<dbReference type="PROSITE" id="PS51387">
    <property type="entry name" value="FAD_PCMH"/>
    <property type="match status" value="1"/>
</dbReference>
<dbReference type="InterPro" id="IPR016164">
    <property type="entry name" value="FAD-linked_Oxase-like_C"/>
</dbReference>
<accession>A0ABP9LVY9</accession>
<dbReference type="RefSeq" id="WP_345368925.1">
    <property type="nucleotide sequence ID" value="NZ_BAABKD010000001.1"/>
</dbReference>
<dbReference type="EMBL" id="BAABKD010000001">
    <property type="protein sequence ID" value="GAA5084367.1"/>
    <property type="molecule type" value="Genomic_DNA"/>
</dbReference>
<feature type="domain" description="FAD-binding PCMH-type" evidence="6">
    <location>
        <begin position="39"/>
        <end position="218"/>
    </location>
</feature>
<keyword evidence="4" id="KW-0274">FAD</keyword>
<dbReference type="InterPro" id="IPR016169">
    <property type="entry name" value="FAD-bd_PCMH_sub2"/>
</dbReference>
<evidence type="ECO:0000256" key="4">
    <source>
        <dbReference type="ARBA" id="ARBA00022827"/>
    </source>
</evidence>
<keyword evidence="8" id="KW-1185">Reference proteome</keyword>
<evidence type="ECO:0000259" key="6">
    <source>
        <dbReference type="PROSITE" id="PS51387"/>
    </source>
</evidence>
<dbReference type="Gene3D" id="1.10.45.10">
    <property type="entry name" value="Vanillyl-alcohol Oxidase, Chain A, domain 4"/>
    <property type="match status" value="1"/>
</dbReference>
<evidence type="ECO:0000256" key="5">
    <source>
        <dbReference type="ARBA" id="ARBA00023002"/>
    </source>
</evidence>
<dbReference type="PANTHER" id="PTHR43716">
    <property type="entry name" value="D-2-HYDROXYGLUTARATE DEHYDROGENASE, MITOCHONDRIAL"/>
    <property type="match status" value="1"/>
</dbReference>
<dbReference type="InterPro" id="IPR016171">
    <property type="entry name" value="Vanillyl_alc_oxidase_C-sub2"/>
</dbReference>
<keyword evidence="3" id="KW-0285">Flavoprotein</keyword>
<dbReference type="Pfam" id="PF01565">
    <property type="entry name" value="FAD_binding_4"/>
    <property type="match status" value="1"/>
</dbReference>
<dbReference type="Pfam" id="PF02913">
    <property type="entry name" value="FAD-oxidase_C"/>
    <property type="match status" value="1"/>
</dbReference>
<dbReference type="PANTHER" id="PTHR43716:SF1">
    <property type="entry name" value="D-2-HYDROXYGLUTARATE DEHYDROGENASE, MITOCHONDRIAL"/>
    <property type="match status" value="1"/>
</dbReference>
<dbReference type="SUPFAM" id="SSF56176">
    <property type="entry name" value="FAD-binding/transporter-associated domain-like"/>
    <property type="match status" value="1"/>
</dbReference>
<evidence type="ECO:0000256" key="1">
    <source>
        <dbReference type="ARBA" id="ARBA00001974"/>
    </source>
</evidence>
<dbReference type="Gene3D" id="3.30.43.10">
    <property type="entry name" value="Uridine Diphospho-n-acetylenolpyruvylglucosamine Reductase, domain 2"/>
    <property type="match status" value="1"/>
</dbReference>
<gene>
    <name evidence="7" type="ORF">GCM10023337_01830</name>
</gene>
<dbReference type="Proteomes" id="UP001500227">
    <property type="component" value="Unassembled WGS sequence"/>
</dbReference>
<protein>
    <submittedName>
        <fullName evidence="7">FAD-binding oxidoreductase</fullName>
    </submittedName>
</protein>
<evidence type="ECO:0000256" key="2">
    <source>
        <dbReference type="ARBA" id="ARBA00008000"/>
    </source>
</evidence>
<dbReference type="Gene3D" id="3.30.70.2190">
    <property type="match status" value="1"/>
</dbReference>
<proteinExistence type="inferred from homology"/>
<dbReference type="SUPFAM" id="SSF55103">
    <property type="entry name" value="FAD-linked oxidases, C-terminal domain"/>
    <property type="match status" value="1"/>
</dbReference>
<evidence type="ECO:0000313" key="7">
    <source>
        <dbReference type="EMBL" id="GAA5084367.1"/>
    </source>
</evidence>
<name>A0ABP9LVY9_9BURK</name>
<dbReference type="Gene3D" id="3.30.465.10">
    <property type="match status" value="1"/>
</dbReference>
<reference evidence="8" key="1">
    <citation type="journal article" date="2019" name="Int. J. Syst. Evol. Microbiol.">
        <title>The Global Catalogue of Microorganisms (GCM) 10K type strain sequencing project: providing services to taxonomists for standard genome sequencing and annotation.</title>
        <authorList>
            <consortium name="The Broad Institute Genomics Platform"/>
            <consortium name="The Broad Institute Genome Sequencing Center for Infectious Disease"/>
            <person name="Wu L."/>
            <person name="Ma J."/>
        </authorList>
    </citation>
    <scope>NUCLEOTIDE SEQUENCE [LARGE SCALE GENOMIC DNA]</scope>
    <source>
        <strain evidence="8">JCM 18423</strain>
    </source>
</reference>
<dbReference type="InterPro" id="IPR006094">
    <property type="entry name" value="Oxid_FAD_bind_N"/>
</dbReference>
<dbReference type="InterPro" id="IPR016166">
    <property type="entry name" value="FAD-bd_PCMH"/>
</dbReference>
<dbReference type="Gene3D" id="3.30.70.2740">
    <property type="match status" value="1"/>
</dbReference>
<dbReference type="InterPro" id="IPR004113">
    <property type="entry name" value="FAD-bd_oxidored_4_C"/>
</dbReference>
<organism evidence="7 8">
    <name type="scientific">Paenalcaligenes hermetiae</name>
    <dbReference type="NCBI Taxonomy" id="1157987"/>
    <lineage>
        <taxon>Bacteria</taxon>
        <taxon>Pseudomonadati</taxon>
        <taxon>Pseudomonadota</taxon>
        <taxon>Betaproteobacteria</taxon>
        <taxon>Burkholderiales</taxon>
        <taxon>Alcaligenaceae</taxon>
        <taxon>Paenalcaligenes</taxon>
    </lineage>
</organism>
<comment type="cofactor">
    <cofactor evidence="1">
        <name>FAD</name>
        <dbReference type="ChEBI" id="CHEBI:57692"/>
    </cofactor>
</comment>
<dbReference type="InterPro" id="IPR036318">
    <property type="entry name" value="FAD-bd_PCMH-like_sf"/>
</dbReference>
<evidence type="ECO:0000313" key="8">
    <source>
        <dbReference type="Proteomes" id="UP001500227"/>
    </source>
</evidence>
<dbReference type="InterPro" id="IPR016167">
    <property type="entry name" value="FAD-bd_PCMH_sub1"/>
</dbReference>
<comment type="similarity">
    <text evidence="2">Belongs to the FAD-binding oxidoreductase/transferase type 4 family.</text>
</comment>
<keyword evidence="5" id="KW-0560">Oxidoreductase</keyword>
<evidence type="ECO:0000256" key="3">
    <source>
        <dbReference type="ARBA" id="ARBA00022630"/>
    </source>
</evidence>